<dbReference type="GO" id="GO:0016829">
    <property type="term" value="F:lyase activity"/>
    <property type="evidence" value="ECO:0007669"/>
    <property type="project" value="UniProtKB-KW"/>
</dbReference>
<keyword evidence="6 10" id="KW-0479">Metal-binding</keyword>
<dbReference type="InterPro" id="IPR034457">
    <property type="entry name" value="Organic_radical-activating"/>
</dbReference>
<dbReference type="InterPro" id="IPR001989">
    <property type="entry name" value="Radical_activat_CS"/>
</dbReference>
<keyword evidence="4" id="KW-0313">Glucose metabolism</keyword>
<accession>A0A9D9DDG5</accession>
<dbReference type="EMBL" id="JADINH010000164">
    <property type="protein sequence ID" value="MBO8416247.1"/>
    <property type="molecule type" value="Genomic_DNA"/>
</dbReference>
<comment type="similarity">
    <text evidence="2 10">Belongs to the organic radical-activating enzymes family.</text>
</comment>
<keyword evidence="10" id="KW-0963">Cytoplasm</keyword>
<keyword evidence="5 10" id="KW-0949">S-adenosyl-L-methionine</keyword>
<dbReference type="SFLD" id="SFLDG01066">
    <property type="entry name" value="organic_radical-activating_enz"/>
    <property type="match status" value="1"/>
</dbReference>
<keyword evidence="9 10" id="KW-0411">Iron-sulfur</keyword>
<evidence type="ECO:0000256" key="10">
    <source>
        <dbReference type="RuleBase" id="RU362053"/>
    </source>
</evidence>
<dbReference type="GO" id="GO:0005737">
    <property type="term" value="C:cytoplasm"/>
    <property type="evidence" value="ECO:0007669"/>
    <property type="project" value="UniProtKB-SubCell"/>
</dbReference>
<evidence type="ECO:0000313" key="12">
    <source>
        <dbReference type="EMBL" id="MBO8416247.1"/>
    </source>
</evidence>
<dbReference type="Proteomes" id="UP000823631">
    <property type="component" value="Unassembled WGS sequence"/>
</dbReference>
<dbReference type="PROSITE" id="PS51918">
    <property type="entry name" value="RADICAL_SAM"/>
    <property type="match status" value="1"/>
</dbReference>
<name>A0A9D9DDG5_9GAMM</name>
<dbReference type="PANTHER" id="PTHR30352:SF5">
    <property type="entry name" value="PYRUVATE FORMATE-LYASE 1-ACTIVATING ENZYME"/>
    <property type="match status" value="1"/>
</dbReference>
<dbReference type="InterPro" id="IPR012838">
    <property type="entry name" value="PFL1_activating"/>
</dbReference>
<comment type="cofactor">
    <cofactor evidence="10">
        <name>[4Fe-4S] cluster</name>
        <dbReference type="ChEBI" id="CHEBI:49883"/>
    </cofactor>
    <text evidence="10">Binds 1 [4Fe-4S] cluster. The cluster is coordinated with 3 cysteines and an exchangeable S-adenosyl-L-methionine.</text>
</comment>
<evidence type="ECO:0000256" key="1">
    <source>
        <dbReference type="ARBA" id="ARBA00002918"/>
    </source>
</evidence>
<dbReference type="EC" id="1.97.1.4" evidence="10"/>
<dbReference type="SUPFAM" id="SSF102114">
    <property type="entry name" value="Radical SAM enzymes"/>
    <property type="match status" value="1"/>
</dbReference>
<evidence type="ECO:0000256" key="7">
    <source>
        <dbReference type="ARBA" id="ARBA00023002"/>
    </source>
</evidence>
<dbReference type="PANTHER" id="PTHR30352">
    <property type="entry name" value="PYRUVATE FORMATE-LYASE-ACTIVATING ENZYME"/>
    <property type="match status" value="1"/>
</dbReference>
<dbReference type="GO" id="GO:0051539">
    <property type="term" value="F:4 iron, 4 sulfur cluster binding"/>
    <property type="evidence" value="ECO:0007669"/>
    <property type="project" value="UniProtKB-UniRule"/>
</dbReference>
<evidence type="ECO:0000256" key="3">
    <source>
        <dbReference type="ARBA" id="ARBA00022485"/>
    </source>
</evidence>
<evidence type="ECO:0000259" key="11">
    <source>
        <dbReference type="PROSITE" id="PS51918"/>
    </source>
</evidence>
<dbReference type="GO" id="GO:0043365">
    <property type="term" value="F:[formate-C-acetyltransferase]-activating enzyme activity"/>
    <property type="evidence" value="ECO:0007669"/>
    <property type="project" value="UniProtKB-UniRule"/>
</dbReference>
<keyword evidence="12" id="KW-0456">Lyase</keyword>
<comment type="function">
    <text evidence="1">Activation of pyruvate formate-lyase 1 under anaerobic conditions by generation of an organic free radical, using S-adenosylmethionine and reduced flavodoxin as cosubstrates to produce 5'-deoxy-adenosine.</text>
</comment>
<feature type="domain" description="Radical SAM core" evidence="11">
    <location>
        <begin position="16"/>
        <end position="243"/>
    </location>
</feature>
<proteinExistence type="inferred from homology"/>
<dbReference type="PIRSF" id="PIRSF000371">
    <property type="entry name" value="PFL_act_enz"/>
    <property type="match status" value="1"/>
</dbReference>
<evidence type="ECO:0000256" key="4">
    <source>
        <dbReference type="ARBA" id="ARBA00022526"/>
    </source>
</evidence>
<comment type="subcellular location">
    <subcellularLocation>
        <location evidence="10">Cytoplasm</location>
    </subcellularLocation>
</comment>
<keyword evidence="7 10" id="KW-0560">Oxidoreductase</keyword>
<evidence type="ECO:0000256" key="6">
    <source>
        <dbReference type="ARBA" id="ARBA00022723"/>
    </source>
</evidence>
<organism evidence="12 13">
    <name type="scientific">Candidatus Avisuccinivibrio stercorigallinarum</name>
    <dbReference type="NCBI Taxonomy" id="2840704"/>
    <lineage>
        <taxon>Bacteria</taxon>
        <taxon>Pseudomonadati</taxon>
        <taxon>Pseudomonadota</taxon>
        <taxon>Gammaproteobacteria</taxon>
        <taxon>Aeromonadales</taxon>
        <taxon>Succinivibrionaceae</taxon>
        <taxon>Succinivibrionaceae incertae sedis</taxon>
        <taxon>Candidatus Avisuccinivibrio</taxon>
    </lineage>
</organism>
<dbReference type="CDD" id="cd01335">
    <property type="entry name" value="Radical_SAM"/>
    <property type="match status" value="1"/>
</dbReference>
<reference evidence="12" key="1">
    <citation type="submission" date="2020-10" db="EMBL/GenBank/DDBJ databases">
        <authorList>
            <person name="Gilroy R."/>
        </authorList>
    </citation>
    <scope>NUCLEOTIDE SEQUENCE</scope>
    <source>
        <strain evidence="12">17213</strain>
    </source>
</reference>
<dbReference type="GO" id="GO:0006006">
    <property type="term" value="P:glucose metabolic process"/>
    <property type="evidence" value="ECO:0007669"/>
    <property type="project" value="UniProtKB-KW"/>
</dbReference>
<dbReference type="Pfam" id="PF04055">
    <property type="entry name" value="Radical_SAM"/>
    <property type="match status" value="1"/>
</dbReference>
<dbReference type="SFLD" id="SFLDS00029">
    <property type="entry name" value="Radical_SAM"/>
    <property type="match status" value="1"/>
</dbReference>
<dbReference type="InterPro" id="IPR013785">
    <property type="entry name" value="Aldolase_TIM"/>
</dbReference>
<comment type="caution">
    <text evidence="12">The sequence shown here is derived from an EMBL/GenBank/DDBJ whole genome shotgun (WGS) entry which is preliminary data.</text>
</comment>
<dbReference type="AlphaFoldDB" id="A0A9D9DDG5"/>
<reference evidence="12" key="2">
    <citation type="journal article" date="2021" name="PeerJ">
        <title>Extensive microbial diversity within the chicken gut microbiome revealed by metagenomics and culture.</title>
        <authorList>
            <person name="Gilroy R."/>
            <person name="Ravi A."/>
            <person name="Getino M."/>
            <person name="Pursley I."/>
            <person name="Horton D.L."/>
            <person name="Alikhan N.F."/>
            <person name="Baker D."/>
            <person name="Gharbi K."/>
            <person name="Hall N."/>
            <person name="Watson M."/>
            <person name="Adriaenssens E.M."/>
            <person name="Foster-Nyarko E."/>
            <person name="Jarju S."/>
            <person name="Secka A."/>
            <person name="Antonio M."/>
            <person name="Oren A."/>
            <person name="Chaudhuri R.R."/>
            <person name="La Ragione R."/>
            <person name="Hildebrand F."/>
            <person name="Pallen M.J."/>
        </authorList>
    </citation>
    <scope>NUCLEOTIDE SEQUENCE</scope>
    <source>
        <strain evidence="12">17213</strain>
    </source>
</reference>
<keyword evidence="8 10" id="KW-0408">Iron</keyword>
<keyword evidence="4" id="KW-0119">Carbohydrate metabolism</keyword>
<gene>
    <name evidence="12" type="primary">pflA</name>
    <name evidence="12" type="ORF">IAB19_07715</name>
</gene>
<evidence type="ECO:0000256" key="2">
    <source>
        <dbReference type="ARBA" id="ARBA00009777"/>
    </source>
</evidence>
<evidence type="ECO:0000256" key="8">
    <source>
        <dbReference type="ARBA" id="ARBA00023004"/>
    </source>
</evidence>
<evidence type="ECO:0000256" key="5">
    <source>
        <dbReference type="ARBA" id="ARBA00022691"/>
    </source>
</evidence>
<protein>
    <recommendedName>
        <fullName evidence="10">Pyruvate formate-lyase-activating enzyme</fullName>
        <ecNumber evidence="10">1.97.1.4</ecNumber>
    </recommendedName>
</protein>
<dbReference type="Gene3D" id="3.20.20.70">
    <property type="entry name" value="Aldolase class I"/>
    <property type="match status" value="1"/>
</dbReference>
<dbReference type="InterPro" id="IPR007197">
    <property type="entry name" value="rSAM"/>
</dbReference>
<comment type="catalytic activity">
    <reaction evidence="10">
        <text>glycyl-[formate C-acetyltransferase] + reduced [flavodoxin] + S-adenosyl-L-methionine = glycin-2-yl radical-[formate C-acetyltransferase] + semiquinone [flavodoxin] + 5'-deoxyadenosine + L-methionine + H(+)</text>
        <dbReference type="Rhea" id="RHEA:19225"/>
        <dbReference type="Rhea" id="RHEA-COMP:10622"/>
        <dbReference type="Rhea" id="RHEA-COMP:12190"/>
        <dbReference type="Rhea" id="RHEA-COMP:12191"/>
        <dbReference type="Rhea" id="RHEA-COMP:14480"/>
        <dbReference type="ChEBI" id="CHEBI:15378"/>
        <dbReference type="ChEBI" id="CHEBI:17319"/>
        <dbReference type="ChEBI" id="CHEBI:29947"/>
        <dbReference type="ChEBI" id="CHEBI:32722"/>
        <dbReference type="ChEBI" id="CHEBI:57618"/>
        <dbReference type="ChEBI" id="CHEBI:57844"/>
        <dbReference type="ChEBI" id="CHEBI:59789"/>
        <dbReference type="ChEBI" id="CHEBI:140311"/>
        <dbReference type="EC" id="1.97.1.4"/>
    </reaction>
</comment>
<dbReference type="InterPro" id="IPR058240">
    <property type="entry name" value="rSAM_sf"/>
</dbReference>
<comment type="function">
    <text evidence="10">Activation of pyruvate formate-lyase under anaerobic conditions by generation of an organic free radical, using S-adenosylmethionine and reduced flavodoxin as cosubstrates to produce 5'-deoxy-adenosine.</text>
</comment>
<evidence type="ECO:0000256" key="9">
    <source>
        <dbReference type="ARBA" id="ARBA00023014"/>
    </source>
</evidence>
<dbReference type="PROSITE" id="PS01087">
    <property type="entry name" value="RADICAL_ACTIVATING"/>
    <property type="match status" value="1"/>
</dbReference>
<sequence length="249" mass="28639">MSVSAHIHSMETFGSVDGPGVRFVLFMQGCRMRCKYCHNPDSWKLNAGEEKTAEEILKFALRYRSYWGKEGGITVSGGEPLLQIDFLLEFFKLCKAEGIHTTIDTAAGPFTREEPFFSKFNELMRYTDLLMVDIKEIDPERHLELTKVKLDNILDCIRYLDEIGKPIWLRHVLVAGYTDDDAEILKLKEFAQSLSNVRKIEVLPYHSFGMYKWESLGFKYELGDVQPPSAERTAQVLKMLDASSYPDFK</sequence>
<dbReference type="InterPro" id="IPR012839">
    <property type="entry name" value="Organic_radical_activase"/>
</dbReference>
<keyword evidence="12" id="KW-0670">Pyruvate</keyword>
<evidence type="ECO:0000313" key="13">
    <source>
        <dbReference type="Proteomes" id="UP000823631"/>
    </source>
</evidence>
<dbReference type="NCBIfam" id="TIGR02493">
    <property type="entry name" value="PFLA"/>
    <property type="match status" value="1"/>
</dbReference>
<dbReference type="GO" id="GO:0046872">
    <property type="term" value="F:metal ion binding"/>
    <property type="evidence" value="ECO:0007669"/>
    <property type="project" value="UniProtKB-UniRule"/>
</dbReference>
<keyword evidence="3 10" id="KW-0004">4Fe-4S</keyword>